<dbReference type="GO" id="GO:0002949">
    <property type="term" value="P:tRNA threonylcarbamoyladenosine modification"/>
    <property type="evidence" value="ECO:0007669"/>
    <property type="project" value="InterPro"/>
</dbReference>
<dbReference type="Gene3D" id="3.30.420.40">
    <property type="match status" value="2"/>
</dbReference>
<evidence type="ECO:0000313" key="3">
    <source>
        <dbReference type="Proteomes" id="UP000182108"/>
    </source>
</evidence>
<keyword evidence="3" id="KW-1185">Reference proteome</keyword>
<gene>
    <name evidence="2" type="ORF">Ga0061068_102238</name>
</gene>
<name>A0A0K6ISA8_9PROT</name>
<dbReference type="EMBL" id="CYHH01000002">
    <property type="protein sequence ID" value="CUB05991.1"/>
    <property type="molecule type" value="Genomic_DNA"/>
</dbReference>
<evidence type="ECO:0000259" key="1">
    <source>
        <dbReference type="Pfam" id="PF00814"/>
    </source>
</evidence>
<protein>
    <submittedName>
        <fullName evidence="2">tRNA threonylcarbamoyl adenosine modification protein YeaZ</fullName>
    </submittedName>
</protein>
<evidence type="ECO:0000313" key="2">
    <source>
        <dbReference type="EMBL" id="CUB05991.1"/>
    </source>
</evidence>
<dbReference type="OrthoDB" id="9809995at2"/>
<reference evidence="3" key="1">
    <citation type="submission" date="2015-08" db="EMBL/GenBank/DDBJ databases">
        <authorList>
            <person name="Babu N.S."/>
            <person name="Beckwith C.J."/>
            <person name="Beseler K.G."/>
            <person name="Brison A."/>
            <person name="Carone J.V."/>
            <person name="Caskin T.P."/>
            <person name="Diamond M."/>
            <person name="Durham M.E."/>
            <person name="Foxe J.M."/>
            <person name="Go M."/>
            <person name="Henderson B.A."/>
            <person name="Jones I.B."/>
            <person name="McGettigan J.A."/>
            <person name="Micheletti S.J."/>
            <person name="Nasrallah M.E."/>
            <person name="Ortiz D."/>
            <person name="Piller C.R."/>
            <person name="Privatt S.R."/>
            <person name="Schneider S.L."/>
            <person name="Sharp S."/>
            <person name="Smith T.C."/>
            <person name="Stanton J.D."/>
            <person name="Ullery H.E."/>
            <person name="Wilson R.J."/>
            <person name="Serrano M.G."/>
            <person name="Buck G."/>
            <person name="Lee V."/>
            <person name="Wang Y."/>
            <person name="Carvalho R."/>
            <person name="Voegtly L."/>
            <person name="Shi R."/>
            <person name="Duckworth R."/>
            <person name="Johnson A."/>
            <person name="Loviza R."/>
            <person name="Walstead R."/>
            <person name="Shah Z."/>
            <person name="Kiflezghi M."/>
            <person name="Wade K."/>
            <person name="Ball S.L."/>
            <person name="Bradley K.W."/>
            <person name="Asai D.J."/>
            <person name="Bowman C.A."/>
            <person name="Russell D.A."/>
            <person name="Pope W.H."/>
            <person name="Jacobs-Sera D."/>
            <person name="Hendrix R.W."/>
            <person name="Hatfull G.F."/>
        </authorList>
    </citation>
    <scope>NUCLEOTIDE SEQUENCE [LARGE SCALE GENOMIC DNA]</scope>
    <source>
        <strain evidence="3">JCM 19170</strain>
    </source>
</reference>
<proteinExistence type="predicted"/>
<dbReference type="AlphaFoldDB" id="A0A0K6ISA8"/>
<dbReference type="Pfam" id="PF00814">
    <property type="entry name" value="TsaD"/>
    <property type="match status" value="1"/>
</dbReference>
<sequence length="235" mass="24809">MDLLAIETSGEIASVALQRGDTVWERRLQGYARHAEHVLPAVQAVLEEAGLAVGQLSAIAFGAGPGAFTGLRLACAVAQGLAMPWSLPLVPVGSLEALAAQAGEGTVLALADARMGQCYHAWFRCCGGRIEALAAAGVDAPEALFPPAGVGPWHVIGQGMEPLWPRLPEAIRAGAVEIVLDATVQSRDLLPLARRMLAEGRALPPWEVAPYYVRDKVALTAEEQAALRQRRVQAS</sequence>
<dbReference type="RefSeq" id="WP_055422945.1">
    <property type="nucleotide sequence ID" value="NZ_CYHH01000002.1"/>
</dbReference>
<accession>A0A0K6ISA8</accession>
<dbReference type="InterPro" id="IPR022496">
    <property type="entry name" value="T6A_TsaB"/>
</dbReference>
<dbReference type="InterPro" id="IPR043129">
    <property type="entry name" value="ATPase_NBD"/>
</dbReference>
<dbReference type="SUPFAM" id="SSF53067">
    <property type="entry name" value="Actin-like ATPase domain"/>
    <property type="match status" value="2"/>
</dbReference>
<dbReference type="PANTHER" id="PTHR11735">
    <property type="entry name" value="TRNA N6-ADENOSINE THREONYLCARBAMOYLTRANSFERASE"/>
    <property type="match status" value="1"/>
</dbReference>
<dbReference type="GO" id="GO:0005829">
    <property type="term" value="C:cytosol"/>
    <property type="evidence" value="ECO:0007669"/>
    <property type="project" value="TreeGrafter"/>
</dbReference>
<dbReference type="NCBIfam" id="TIGR03725">
    <property type="entry name" value="T6A_YeaZ"/>
    <property type="match status" value="1"/>
</dbReference>
<dbReference type="Proteomes" id="UP000182108">
    <property type="component" value="Unassembled WGS sequence"/>
</dbReference>
<organism evidence="2 3">
    <name type="scientific">Tepidiphilus thermophilus</name>
    <dbReference type="NCBI Taxonomy" id="876478"/>
    <lineage>
        <taxon>Bacteria</taxon>
        <taxon>Pseudomonadati</taxon>
        <taxon>Pseudomonadota</taxon>
        <taxon>Hydrogenophilia</taxon>
        <taxon>Hydrogenophilales</taxon>
        <taxon>Hydrogenophilaceae</taxon>
        <taxon>Tepidiphilus</taxon>
    </lineage>
</organism>
<dbReference type="PANTHER" id="PTHR11735:SF11">
    <property type="entry name" value="TRNA THREONYLCARBAMOYLADENOSINE BIOSYNTHESIS PROTEIN TSAB"/>
    <property type="match status" value="1"/>
</dbReference>
<feature type="domain" description="Gcp-like" evidence="1">
    <location>
        <begin position="33"/>
        <end position="145"/>
    </location>
</feature>
<dbReference type="InterPro" id="IPR000905">
    <property type="entry name" value="Gcp-like_dom"/>
</dbReference>
<dbReference type="CDD" id="cd24032">
    <property type="entry name" value="ASKHA_NBD_TsaB"/>
    <property type="match status" value="1"/>
</dbReference>